<gene>
    <name evidence="2" type="ORF">T440DRAFT_527800</name>
</gene>
<evidence type="ECO:0000313" key="3">
    <source>
        <dbReference type="Proteomes" id="UP000799423"/>
    </source>
</evidence>
<proteinExistence type="predicted"/>
<feature type="transmembrane region" description="Helical" evidence="1">
    <location>
        <begin position="532"/>
        <end position="558"/>
    </location>
</feature>
<evidence type="ECO:0000313" key="2">
    <source>
        <dbReference type="EMBL" id="KAF2852115.1"/>
    </source>
</evidence>
<sequence length="633" mass="70795">MPNSDNPILGKLGHGTLKRSPFQWWLSTPMDVLLALIPLFFLVVPCLALSLNNRPTSKHGSDIRAVTLFLPTVFPIVYAAILCKTLRRIGLYKAERNATIGVGLSAPLGEILGYVCTDYCQTLERLIGCQSLFSTFERQLAFRRIDLLGVVILLTWLMSPLGGQSSLRLLSTKPRLVESYDGSVMYFPIEGYIRNMQRAGSWGWFLNDTLYTAALITTGSYIKTPMDMADYVKIPRLASLSTYVASGRNFEWHKVGDPSRIEYSSLFGLPIAGLPEKGNTTFTIASHYWSIDCDKMKVFEGSTVMVLSMNTTFQIEYRNGSMFEFASIWYPSTWDKNQNPYTYVNSDARISKTTCVKKPIAVESKVACEAQVCAVQEMRMVNRTDILQAGTSFLSRLQAEDTAFGKMSKGLTSVKTGNKNDASSDLLEHWLVDPHLCTYEVDINPNSLSSVPLQWVDLSRVPTADFNRRLEMLINTYWDVTLGGLLRKGNITRSRVKDFEMHSDTDPNLSFTWNTTNTYNVQHAGEQYVCHVWFAIITIVISLFLVAAALVALVLGILTKVPDTLGYVYTSARDNPYVTTQVSSHLDGLEAARELRHVQIRIGDVNSTAEIGHVAFASTDTEPGKVSRKRPYI</sequence>
<protein>
    <submittedName>
        <fullName evidence="2">Uncharacterized protein</fullName>
    </submittedName>
</protein>
<keyword evidence="3" id="KW-1185">Reference proteome</keyword>
<reference evidence="2" key="1">
    <citation type="submission" date="2020-01" db="EMBL/GenBank/DDBJ databases">
        <authorList>
            <consortium name="DOE Joint Genome Institute"/>
            <person name="Haridas S."/>
            <person name="Albert R."/>
            <person name="Binder M."/>
            <person name="Bloem J."/>
            <person name="Labutti K."/>
            <person name="Salamov A."/>
            <person name="Andreopoulos B."/>
            <person name="Baker S.E."/>
            <person name="Barry K."/>
            <person name="Bills G."/>
            <person name="Bluhm B.H."/>
            <person name="Cannon C."/>
            <person name="Castanera R."/>
            <person name="Culley D.E."/>
            <person name="Daum C."/>
            <person name="Ezra D."/>
            <person name="Gonzalez J.B."/>
            <person name="Henrissat B."/>
            <person name="Kuo A."/>
            <person name="Liang C."/>
            <person name="Lipzen A."/>
            <person name="Lutzoni F."/>
            <person name="Magnuson J."/>
            <person name="Mondo S."/>
            <person name="Nolan M."/>
            <person name="Ohm R."/>
            <person name="Pangilinan J."/>
            <person name="Park H.-J."/>
            <person name="Ramirez L."/>
            <person name="Alfaro M."/>
            <person name="Sun H."/>
            <person name="Tritt A."/>
            <person name="Yoshinaga Y."/>
            <person name="Zwiers L.-H."/>
            <person name="Turgeon B.G."/>
            <person name="Goodwin S.B."/>
            <person name="Spatafora J.W."/>
            <person name="Crous P.W."/>
            <person name="Grigoriev I.V."/>
        </authorList>
    </citation>
    <scope>NUCLEOTIDE SEQUENCE</scope>
    <source>
        <strain evidence="2">IPT5</strain>
    </source>
</reference>
<name>A0A6A7BCE8_9PLEO</name>
<feature type="transmembrane region" description="Helical" evidence="1">
    <location>
        <begin position="32"/>
        <end position="51"/>
    </location>
</feature>
<organism evidence="2 3">
    <name type="scientific">Plenodomus tracheiphilus IPT5</name>
    <dbReference type="NCBI Taxonomy" id="1408161"/>
    <lineage>
        <taxon>Eukaryota</taxon>
        <taxon>Fungi</taxon>
        <taxon>Dikarya</taxon>
        <taxon>Ascomycota</taxon>
        <taxon>Pezizomycotina</taxon>
        <taxon>Dothideomycetes</taxon>
        <taxon>Pleosporomycetidae</taxon>
        <taxon>Pleosporales</taxon>
        <taxon>Pleosporineae</taxon>
        <taxon>Leptosphaeriaceae</taxon>
        <taxon>Plenodomus</taxon>
    </lineage>
</organism>
<keyword evidence="1" id="KW-1133">Transmembrane helix</keyword>
<keyword evidence="1" id="KW-0812">Transmembrane</keyword>
<evidence type="ECO:0000256" key="1">
    <source>
        <dbReference type="SAM" id="Phobius"/>
    </source>
</evidence>
<dbReference type="OrthoDB" id="3692311at2759"/>
<dbReference type="EMBL" id="MU006300">
    <property type="protein sequence ID" value="KAF2852115.1"/>
    <property type="molecule type" value="Genomic_DNA"/>
</dbReference>
<dbReference type="AlphaFoldDB" id="A0A6A7BCE8"/>
<accession>A0A6A7BCE8</accession>
<dbReference type="Proteomes" id="UP000799423">
    <property type="component" value="Unassembled WGS sequence"/>
</dbReference>
<keyword evidence="1" id="KW-0472">Membrane</keyword>
<feature type="transmembrane region" description="Helical" evidence="1">
    <location>
        <begin position="63"/>
        <end position="83"/>
    </location>
</feature>